<keyword evidence="1" id="KW-0217">Developmental protein</keyword>
<evidence type="ECO:0000256" key="2">
    <source>
        <dbReference type="ARBA" id="ARBA00022737"/>
    </source>
</evidence>
<dbReference type="PANTHER" id="PTHR24179:SF21">
    <property type="entry name" value="MYOSIN BINDING SUBUNIT, ISOFORM O"/>
    <property type="match status" value="1"/>
</dbReference>
<dbReference type="PROSITE" id="PS50088">
    <property type="entry name" value="ANK_REPEAT"/>
    <property type="match status" value="2"/>
</dbReference>
<evidence type="ECO:0000256" key="1">
    <source>
        <dbReference type="ARBA" id="ARBA00022473"/>
    </source>
</evidence>
<dbReference type="PANTHER" id="PTHR24179">
    <property type="entry name" value="PROTEIN PHOSPHATASE 1 REGULATORY SUBUNIT 12"/>
    <property type="match status" value="1"/>
</dbReference>
<accession>A0ABM0R281</accession>
<comment type="similarity">
    <text evidence="4">Belongs to the NRARP family.</text>
</comment>
<organism evidence="7 8">
    <name type="scientific">Galeopterus variegatus</name>
    <name type="common">Malayan flying lemur</name>
    <name type="synonym">Cynocephalus variegatus</name>
    <dbReference type="NCBI Taxonomy" id="482537"/>
    <lineage>
        <taxon>Eukaryota</taxon>
        <taxon>Metazoa</taxon>
        <taxon>Chordata</taxon>
        <taxon>Craniata</taxon>
        <taxon>Vertebrata</taxon>
        <taxon>Euteleostomi</taxon>
        <taxon>Mammalia</taxon>
        <taxon>Eutheria</taxon>
        <taxon>Euarchontoglires</taxon>
        <taxon>Dermoptera</taxon>
        <taxon>Cynocephalidae</taxon>
        <taxon>Galeopterus</taxon>
    </lineage>
</organism>
<dbReference type="Pfam" id="PF12796">
    <property type="entry name" value="Ank_2"/>
    <property type="match status" value="1"/>
</dbReference>
<feature type="region of interest" description="Disordered" evidence="6">
    <location>
        <begin position="15"/>
        <end position="60"/>
    </location>
</feature>
<evidence type="ECO:0000256" key="4">
    <source>
        <dbReference type="ARBA" id="ARBA00038386"/>
    </source>
</evidence>
<dbReference type="Proteomes" id="UP000694923">
    <property type="component" value="Unplaced"/>
</dbReference>
<keyword evidence="2" id="KW-0677">Repeat</keyword>
<dbReference type="InterPro" id="IPR002110">
    <property type="entry name" value="Ankyrin_rpt"/>
</dbReference>
<proteinExistence type="inferred from homology"/>
<name>A0ABM0R281_GALVR</name>
<dbReference type="SMART" id="SM00248">
    <property type="entry name" value="ANK"/>
    <property type="match status" value="2"/>
</dbReference>
<dbReference type="InterPro" id="IPR036770">
    <property type="entry name" value="Ankyrin_rpt-contain_sf"/>
</dbReference>
<evidence type="ECO:0000313" key="7">
    <source>
        <dbReference type="Proteomes" id="UP000694923"/>
    </source>
</evidence>
<protein>
    <submittedName>
        <fullName evidence="8">Notch-regulated ankyrin repeat-containing protein</fullName>
    </submittedName>
</protein>
<dbReference type="RefSeq" id="XP_008574722.1">
    <property type="nucleotide sequence ID" value="XM_008576500.1"/>
</dbReference>
<feature type="region of interest" description="Disordered" evidence="6">
    <location>
        <begin position="264"/>
        <end position="308"/>
    </location>
</feature>
<reference evidence="8" key="1">
    <citation type="submission" date="2025-08" db="UniProtKB">
        <authorList>
            <consortium name="RefSeq"/>
        </authorList>
    </citation>
    <scope>IDENTIFICATION</scope>
</reference>
<dbReference type="SUPFAM" id="SSF48403">
    <property type="entry name" value="Ankyrin repeat"/>
    <property type="match status" value="1"/>
</dbReference>
<keyword evidence="7" id="KW-1185">Reference proteome</keyword>
<feature type="repeat" description="ANK" evidence="5">
    <location>
        <begin position="131"/>
        <end position="152"/>
    </location>
</feature>
<dbReference type="Gene3D" id="1.25.40.20">
    <property type="entry name" value="Ankyrin repeat-containing domain"/>
    <property type="match status" value="1"/>
</dbReference>
<sequence>MDPWTCYQHCAFTNRANRPAHPPAGSATRVAEGHPPELSWSCRPRRREPRRRGLDPVPGSEVPRIFQEAVRKGNTQELQSLLQNMTNCEFNVNSFGPEGQTALHQSVIDGNLELVKLLVKFGADIRLANRDGWSALHIAAFGGHQDIVLYLITKAKYARPLCPHRSPPGTPAGRSGGSRPRRGAGGFPAPGGTVLEEGGTRSTGRSRELGPQEGSLRGLGHSWLTLQRRHLCGARGGQMDQTRLRLGEGAGEVTAARAARTTRGSGTAHIPAARHGVPGAESAQLRRVSEEGAGVGAPQPPPNRSLEK</sequence>
<dbReference type="PROSITE" id="PS50297">
    <property type="entry name" value="ANK_REP_REGION"/>
    <property type="match status" value="2"/>
</dbReference>
<feature type="compositionally biased region" description="Pro residues" evidence="6">
    <location>
        <begin position="298"/>
        <end position="308"/>
    </location>
</feature>
<evidence type="ECO:0000256" key="6">
    <source>
        <dbReference type="SAM" id="MobiDB-lite"/>
    </source>
</evidence>
<gene>
    <name evidence="8" type="primary">NRARP</name>
</gene>
<feature type="repeat" description="ANK" evidence="5">
    <location>
        <begin position="98"/>
        <end position="130"/>
    </location>
</feature>
<dbReference type="InterPro" id="IPR051226">
    <property type="entry name" value="PP1_Regulatory_Subunit"/>
</dbReference>
<evidence type="ECO:0000256" key="5">
    <source>
        <dbReference type="PROSITE-ProRule" id="PRU00023"/>
    </source>
</evidence>
<evidence type="ECO:0000256" key="3">
    <source>
        <dbReference type="ARBA" id="ARBA00023043"/>
    </source>
</evidence>
<feature type="region of interest" description="Disordered" evidence="6">
    <location>
        <begin position="161"/>
        <end position="220"/>
    </location>
</feature>
<dbReference type="GeneID" id="103593503"/>
<evidence type="ECO:0000313" key="8">
    <source>
        <dbReference type="RefSeq" id="XP_008574722.1"/>
    </source>
</evidence>
<keyword evidence="3 5" id="KW-0040">ANK repeat</keyword>